<sequence>MQLKAKGINFKYRDDRYILKDIDFEINSGEIVGLVAPSGFGKTTLAKILAGYEKPESGSVLIEGYKSKKNKYNPVQLIFQHPEKSVNPKWKMSKIISEAFEPSKELIDSMGIKDEWLNRWPSELSGGELQRFCVLRALSKDTKFLIADEMTTMLDAITQAQIWGVVLEHVKKYNIGMVVISHEKALVDRICTRIVDLTEFAMHHDIYENGYYSKDKIYENSQDKDHVHLHTHNHGHLHDHIKGMGHDHNHDSGITGSHVHEHEHIHEHDNNIGHGHTHTHAKS</sequence>
<dbReference type="SMART" id="SM00382">
    <property type="entry name" value="AAA"/>
    <property type="match status" value="1"/>
</dbReference>
<dbReference type="EMBL" id="JACRWE010000005">
    <property type="protein sequence ID" value="MBC5997397.1"/>
    <property type="molecule type" value="Genomic_DNA"/>
</dbReference>
<dbReference type="PROSITE" id="PS50893">
    <property type="entry name" value="ABC_TRANSPORTER_2"/>
    <property type="match status" value="1"/>
</dbReference>
<feature type="domain" description="ABC transporter" evidence="5">
    <location>
        <begin position="3"/>
        <end position="224"/>
    </location>
</feature>
<accession>A0ABR7JR51</accession>
<dbReference type="PANTHER" id="PTHR43776:SF7">
    <property type="entry name" value="D,D-DIPEPTIDE TRANSPORT ATP-BINDING PROTEIN DDPF-RELATED"/>
    <property type="match status" value="1"/>
</dbReference>
<evidence type="ECO:0000256" key="2">
    <source>
        <dbReference type="ARBA" id="ARBA00022448"/>
    </source>
</evidence>
<dbReference type="SUPFAM" id="SSF52540">
    <property type="entry name" value="P-loop containing nucleoside triphosphate hydrolases"/>
    <property type="match status" value="1"/>
</dbReference>
<evidence type="ECO:0000259" key="5">
    <source>
        <dbReference type="PROSITE" id="PS50893"/>
    </source>
</evidence>
<dbReference type="GO" id="GO:0005524">
    <property type="term" value="F:ATP binding"/>
    <property type="evidence" value="ECO:0007669"/>
    <property type="project" value="UniProtKB-KW"/>
</dbReference>
<keyword evidence="3" id="KW-0547">Nucleotide-binding</keyword>
<dbReference type="InterPro" id="IPR003439">
    <property type="entry name" value="ABC_transporter-like_ATP-bd"/>
</dbReference>
<dbReference type="Gene3D" id="3.40.50.300">
    <property type="entry name" value="P-loop containing nucleotide triphosphate hydrolases"/>
    <property type="match status" value="1"/>
</dbReference>
<keyword evidence="4 6" id="KW-0067">ATP-binding</keyword>
<keyword evidence="2" id="KW-0813">Transport</keyword>
<dbReference type="RefSeq" id="WP_153971977.1">
    <property type="nucleotide sequence ID" value="NZ_JACRWE010000005.1"/>
</dbReference>
<protein>
    <submittedName>
        <fullName evidence="6">ATP-binding cassette domain-containing protein</fullName>
    </submittedName>
</protein>
<evidence type="ECO:0000256" key="3">
    <source>
        <dbReference type="ARBA" id="ARBA00022741"/>
    </source>
</evidence>
<dbReference type="Pfam" id="PF00005">
    <property type="entry name" value="ABC_tran"/>
    <property type="match status" value="1"/>
</dbReference>
<organism evidence="6 7">
    <name type="scientific">Romboutsia faecis</name>
    <dbReference type="NCBI Taxonomy" id="2764597"/>
    <lineage>
        <taxon>Bacteria</taxon>
        <taxon>Bacillati</taxon>
        <taxon>Bacillota</taxon>
        <taxon>Clostridia</taxon>
        <taxon>Peptostreptococcales</taxon>
        <taxon>Peptostreptococcaceae</taxon>
        <taxon>Romboutsia</taxon>
    </lineage>
</organism>
<gene>
    <name evidence="6" type="ORF">H8923_11540</name>
</gene>
<evidence type="ECO:0000256" key="4">
    <source>
        <dbReference type="ARBA" id="ARBA00022840"/>
    </source>
</evidence>
<evidence type="ECO:0000313" key="6">
    <source>
        <dbReference type="EMBL" id="MBC5997397.1"/>
    </source>
</evidence>
<name>A0ABR7JR51_9FIRM</name>
<dbReference type="Proteomes" id="UP000609849">
    <property type="component" value="Unassembled WGS sequence"/>
</dbReference>
<keyword evidence="7" id="KW-1185">Reference proteome</keyword>
<reference evidence="6 7" key="1">
    <citation type="submission" date="2020-08" db="EMBL/GenBank/DDBJ databases">
        <authorList>
            <person name="Liu C."/>
            <person name="Sun Q."/>
        </authorList>
    </citation>
    <scope>NUCLEOTIDE SEQUENCE [LARGE SCALE GENOMIC DNA]</scope>
    <source>
        <strain evidence="6 7">NSJ-18</strain>
    </source>
</reference>
<dbReference type="InterPro" id="IPR050319">
    <property type="entry name" value="ABC_transp_ATP-bind"/>
</dbReference>
<dbReference type="InterPro" id="IPR003593">
    <property type="entry name" value="AAA+_ATPase"/>
</dbReference>
<dbReference type="PANTHER" id="PTHR43776">
    <property type="entry name" value="TRANSPORT ATP-BINDING PROTEIN"/>
    <property type="match status" value="1"/>
</dbReference>
<dbReference type="InterPro" id="IPR027417">
    <property type="entry name" value="P-loop_NTPase"/>
</dbReference>
<comment type="caution">
    <text evidence="6">The sequence shown here is derived from an EMBL/GenBank/DDBJ whole genome shotgun (WGS) entry which is preliminary data.</text>
</comment>
<evidence type="ECO:0000313" key="7">
    <source>
        <dbReference type="Proteomes" id="UP000609849"/>
    </source>
</evidence>
<comment type="similarity">
    <text evidence="1">Belongs to the ABC transporter superfamily.</text>
</comment>
<dbReference type="PROSITE" id="PS00211">
    <property type="entry name" value="ABC_TRANSPORTER_1"/>
    <property type="match status" value="1"/>
</dbReference>
<evidence type="ECO:0000256" key="1">
    <source>
        <dbReference type="ARBA" id="ARBA00005417"/>
    </source>
</evidence>
<dbReference type="InterPro" id="IPR017871">
    <property type="entry name" value="ABC_transporter-like_CS"/>
</dbReference>
<proteinExistence type="inferred from homology"/>